<dbReference type="PANTHER" id="PTHR33266:SF1">
    <property type="entry name" value="F-BOX DOMAIN-CONTAINING PROTEIN"/>
    <property type="match status" value="1"/>
</dbReference>
<evidence type="ECO:0000313" key="1">
    <source>
        <dbReference type="EMBL" id="CAG8574500.1"/>
    </source>
</evidence>
<gene>
    <name evidence="1" type="ORF">FMOSSE_LOCUS7627</name>
</gene>
<comment type="caution">
    <text evidence="1">The sequence shown here is derived from an EMBL/GenBank/DDBJ whole genome shotgun (WGS) entry which is preliminary data.</text>
</comment>
<organism evidence="1 2">
    <name type="scientific">Funneliformis mosseae</name>
    <name type="common">Endomycorrhizal fungus</name>
    <name type="synonym">Glomus mosseae</name>
    <dbReference type="NCBI Taxonomy" id="27381"/>
    <lineage>
        <taxon>Eukaryota</taxon>
        <taxon>Fungi</taxon>
        <taxon>Fungi incertae sedis</taxon>
        <taxon>Mucoromycota</taxon>
        <taxon>Glomeromycotina</taxon>
        <taxon>Glomeromycetes</taxon>
        <taxon>Glomerales</taxon>
        <taxon>Glomeraceae</taxon>
        <taxon>Funneliformis</taxon>
    </lineage>
</organism>
<protein>
    <submittedName>
        <fullName evidence="1">14714_t:CDS:1</fullName>
    </submittedName>
</protein>
<dbReference type="Proteomes" id="UP000789375">
    <property type="component" value="Unassembled WGS sequence"/>
</dbReference>
<sequence>MSHTIFHSLESSYKKHNNENEVQLLIKDELKKHYNNFIVNQQTQLDKIPTKLKSHKLYSPYYLLNIFDAHIHTAVLTPDTLDENAKCYCLADLYSILSCHHLMTLIILTAAAAIMNQDNVRINNILNYLVQEIRKESVLRRYHVAACYKELQKGADLIIPVLIDGKLHLDNVTFILIQVKNHSKTTSYKIETTLKLTPEYIEIEDFKDFKLPYLSLYMQISIDQHNHEVLSSRNRNQISVALFGLTRKLYSCLDLKMEDKTFELEKSLICR</sequence>
<name>A0A9N9G3E6_FUNMO</name>
<keyword evidence="2" id="KW-1185">Reference proteome</keyword>
<proteinExistence type="predicted"/>
<dbReference type="AlphaFoldDB" id="A0A9N9G3E6"/>
<reference evidence="1" key="1">
    <citation type="submission" date="2021-06" db="EMBL/GenBank/DDBJ databases">
        <authorList>
            <person name="Kallberg Y."/>
            <person name="Tangrot J."/>
            <person name="Rosling A."/>
        </authorList>
    </citation>
    <scope>NUCLEOTIDE SEQUENCE</scope>
    <source>
        <strain evidence="1">87-6 pot B 2015</strain>
    </source>
</reference>
<evidence type="ECO:0000313" key="2">
    <source>
        <dbReference type="Proteomes" id="UP000789375"/>
    </source>
</evidence>
<dbReference type="EMBL" id="CAJVPP010001823">
    <property type="protein sequence ID" value="CAG8574500.1"/>
    <property type="molecule type" value="Genomic_DNA"/>
</dbReference>
<accession>A0A9N9G3E6</accession>
<dbReference type="PANTHER" id="PTHR33266">
    <property type="entry name" value="CHROMOSOME 15, WHOLE GENOME SHOTGUN SEQUENCE"/>
    <property type="match status" value="1"/>
</dbReference>